<name>A0A8C2ZQB4_CYCLU</name>
<dbReference type="FunFam" id="2.60.40.10:FF:000022">
    <property type="entry name" value="Cardiac titin"/>
    <property type="match status" value="5"/>
</dbReference>
<organism evidence="5 6">
    <name type="scientific">Cyclopterus lumpus</name>
    <name type="common">Lumpsucker</name>
    <dbReference type="NCBI Taxonomy" id="8103"/>
    <lineage>
        <taxon>Eukaryota</taxon>
        <taxon>Metazoa</taxon>
        <taxon>Chordata</taxon>
        <taxon>Craniata</taxon>
        <taxon>Vertebrata</taxon>
        <taxon>Euteleostomi</taxon>
        <taxon>Actinopterygii</taxon>
        <taxon>Neopterygii</taxon>
        <taxon>Teleostei</taxon>
        <taxon>Neoteleostei</taxon>
        <taxon>Acanthomorphata</taxon>
        <taxon>Eupercaria</taxon>
        <taxon>Perciformes</taxon>
        <taxon>Cottioidei</taxon>
        <taxon>Cottales</taxon>
        <taxon>Cyclopteridae</taxon>
        <taxon>Cyclopterus</taxon>
    </lineage>
</organism>
<dbReference type="InterPro" id="IPR013151">
    <property type="entry name" value="Immunoglobulin_dom"/>
</dbReference>
<dbReference type="PROSITE" id="PS50835">
    <property type="entry name" value="IG_LIKE"/>
    <property type="match status" value="4"/>
</dbReference>
<accession>A0A8C2ZQB4</accession>
<feature type="domain" description="Ig-like" evidence="3">
    <location>
        <begin position="1"/>
        <end position="85"/>
    </location>
</feature>
<dbReference type="Proteomes" id="UP000694565">
    <property type="component" value="Unplaced"/>
</dbReference>
<dbReference type="InterPro" id="IPR036179">
    <property type="entry name" value="Ig-like_dom_sf"/>
</dbReference>
<evidence type="ECO:0000259" key="3">
    <source>
        <dbReference type="PROSITE" id="PS50835"/>
    </source>
</evidence>
<dbReference type="Pfam" id="PF07679">
    <property type="entry name" value="I-set"/>
    <property type="match status" value="4"/>
</dbReference>
<dbReference type="InterPro" id="IPR036116">
    <property type="entry name" value="FN3_sf"/>
</dbReference>
<dbReference type="PANTHER" id="PTHR13817">
    <property type="entry name" value="TITIN"/>
    <property type="match status" value="1"/>
</dbReference>
<dbReference type="CDD" id="cd00063">
    <property type="entry name" value="FN3"/>
    <property type="match status" value="2"/>
</dbReference>
<dbReference type="PROSITE" id="PS50853">
    <property type="entry name" value="FN3"/>
    <property type="match status" value="2"/>
</dbReference>
<dbReference type="Pfam" id="PF00041">
    <property type="entry name" value="fn3"/>
    <property type="match status" value="2"/>
</dbReference>
<protein>
    <recommendedName>
        <fullName evidence="7">Titin</fullName>
    </recommendedName>
</protein>
<dbReference type="InterPro" id="IPR003598">
    <property type="entry name" value="Ig_sub2"/>
</dbReference>
<dbReference type="PRINTS" id="PR00014">
    <property type="entry name" value="FNTYPEIII"/>
</dbReference>
<feature type="domain" description="Ig-like" evidence="3">
    <location>
        <begin position="288"/>
        <end position="362"/>
    </location>
</feature>
<dbReference type="SUPFAM" id="SSF48726">
    <property type="entry name" value="Immunoglobulin"/>
    <property type="match status" value="5"/>
</dbReference>
<feature type="domain" description="Fibronectin type-III" evidence="4">
    <location>
        <begin position="616"/>
        <end position="700"/>
    </location>
</feature>
<sequence>MEKPDGVSVVRVGDRKLFECKVAGSPEITVHWFRDGAELQQSVKHVMLFMNSVASLEICEVSENDSGKYFCEVCNEAGTESCTVDEHVILKIQKCDVEDVGAYQCVVANEVGTFVKKIESVSSILGAVAVFRCSVEGSPPLSVQWQKDENWIPEDPTVERTFENKEATLRIPSCEATHGGKYTCQVVNEAGQDKCTVALTAMTVQVTRGNPVSLECRLTGTPQIRVRWTKDGKELQSSRKHHLSYKNNLSSLNMKSTQMEDGGEYLFEATNSVGTCSCKMEPVEVSVGDAVTLKCRILGTPDISVAWFKSDGKLRKSNTCSSDFSNGVATLKLTKTTTFDQAEYICKAENRVGSASASCQVAPKFDIPLEPVTTSEGEKLSLKCLVSGSPPLTVQWMKDRRELKSSGKIRITLVGGAPCLEVSPVSKSDGGDYLCKASNAAGSNFCKSRVTVKGDAHLLASTVVQFLFSASDGGSPIIGYYVEKMRSDGTEFEVANRKLLTECCLKDPFGLPGPPRNPKIIAATATSMTVTWDPPLDNGGSTIQGYWLEKRERGAVYWGRVNRASLTKPSVKGLEYTVLKLIEGSEYQFRIAACNAAGVGPPCESSECRLAADPCSNITLTWSPPERDGGSPIKGYIIEVHEEGSPDWRRVNPADKLHPSTEITVPELKEGKKCKFRIYAVNAAGNSEPAKTGDILVQDILSKRPAHSNIIIIYYGPLFLTDSKETQLLRHLVKRLKVKL</sequence>
<evidence type="ECO:0000259" key="4">
    <source>
        <dbReference type="PROSITE" id="PS50853"/>
    </source>
</evidence>
<dbReference type="AlphaFoldDB" id="A0A8C2ZQB4"/>
<dbReference type="SUPFAM" id="SSF49265">
    <property type="entry name" value="Fibronectin type III"/>
    <property type="match status" value="1"/>
</dbReference>
<proteinExistence type="predicted"/>
<keyword evidence="1" id="KW-0677">Repeat</keyword>
<dbReference type="InterPro" id="IPR003599">
    <property type="entry name" value="Ig_sub"/>
</dbReference>
<keyword evidence="6" id="KW-1185">Reference proteome</keyword>
<evidence type="ECO:0000313" key="5">
    <source>
        <dbReference type="Ensembl" id="ENSCLMP00005030165.1"/>
    </source>
</evidence>
<dbReference type="FunFam" id="2.60.40.10:FF:000034">
    <property type="entry name" value="Titin isoform A"/>
    <property type="match status" value="1"/>
</dbReference>
<dbReference type="InterPro" id="IPR013098">
    <property type="entry name" value="Ig_I-set"/>
</dbReference>
<dbReference type="Pfam" id="PF00047">
    <property type="entry name" value="ig"/>
    <property type="match status" value="1"/>
</dbReference>
<keyword evidence="2" id="KW-0393">Immunoglobulin domain</keyword>
<dbReference type="Gene3D" id="2.60.40.10">
    <property type="entry name" value="Immunoglobulins"/>
    <property type="match status" value="7"/>
</dbReference>
<feature type="domain" description="Ig-like" evidence="3">
    <location>
        <begin position="172"/>
        <end position="286"/>
    </location>
</feature>
<dbReference type="GeneTree" id="ENSGT01110000267173"/>
<dbReference type="Ensembl" id="ENSCLMT00005031513.1">
    <property type="protein sequence ID" value="ENSCLMP00005030165.1"/>
    <property type="gene ID" value="ENSCLMG00005014661.1"/>
</dbReference>
<evidence type="ECO:0000256" key="2">
    <source>
        <dbReference type="ARBA" id="ARBA00023319"/>
    </source>
</evidence>
<feature type="domain" description="Fibronectin type-III" evidence="4">
    <location>
        <begin position="514"/>
        <end position="613"/>
    </location>
</feature>
<dbReference type="InterPro" id="IPR007110">
    <property type="entry name" value="Ig-like_dom"/>
</dbReference>
<dbReference type="SMART" id="SM00409">
    <property type="entry name" value="IG"/>
    <property type="match status" value="5"/>
</dbReference>
<reference evidence="5" key="1">
    <citation type="submission" date="2025-08" db="UniProtKB">
        <authorList>
            <consortium name="Ensembl"/>
        </authorList>
    </citation>
    <scope>IDENTIFICATION</scope>
</reference>
<evidence type="ECO:0000256" key="1">
    <source>
        <dbReference type="ARBA" id="ARBA00022737"/>
    </source>
</evidence>
<dbReference type="PANTHER" id="PTHR13817:SF151">
    <property type="entry name" value="TITIN"/>
    <property type="match status" value="1"/>
</dbReference>
<dbReference type="InterPro" id="IPR003961">
    <property type="entry name" value="FN3_dom"/>
</dbReference>
<evidence type="ECO:0008006" key="7">
    <source>
        <dbReference type="Google" id="ProtNLM"/>
    </source>
</evidence>
<evidence type="ECO:0000313" key="6">
    <source>
        <dbReference type="Proteomes" id="UP000694565"/>
    </source>
</evidence>
<dbReference type="InterPro" id="IPR013783">
    <property type="entry name" value="Ig-like_fold"/>
</dbReference>
<dbReference type="SMART" id="SM00060">
    <property type="entry name" value="FN3"/>
    <property type="match status" value="2"/>
</dbReference>
<dbReference type="InterPro" id="IPR050964">
    <property type="entry name" value="Striated_Muscle_Regulatory"/>
</dbReference>
<dbReference type="SMART" id="SM00408">
    <property type="entry name" value="IGc2"/>
    <property type="match status" value="5"/>
</dbReference>
<reference evidence="5" key="2">
    <citation type="submission" date="2025-09" db="UniProtKB">
        <authorList>
            <consortium name="Ensembl"/>
        </authorList>
    </citation>
    <scope>IDENTIFICATION</scope>
</reference>
<feature type="domain" description="Ig-like" evidence="3">
    <location>
        <begin position="363"/>
        <end position="451"/>
    </location>
</feature>
<dbReference type="CDD" id="cd00096">
    <property type="entry name" value="Ig"/>
    <property type="match status" value="3"/>
</dbReference>